<reference evidence="1 2" key="1">
    <citation type="submission" date="2020-08" db="EMBL/GenBank/DDBJ databases">
        <title>Bridging the membrane lipid divide: bacteria of the FCB group superphylum have the potential to synthesize archaeal ether lipids.</title>
        <authorList>
            <person name="Villanueva L."/>
            <person name="Von Meijenfeldt F.A.B."/>
            <person name="Westbye A.B."/>
            <person name="Yadav S."/>
            <person name="Hopmans E.C."/>
            <person name="Dutilh B.E."/>
            <person name="Sinninghe Damste J.S."/>
        </authorList>
    </citation>
    <scope>NUCLEOTIDE SEQUENCE [LARGE SCALE GENOMIC DNA]</scope>
    <source>
        <strain evidence="1">NIOZ-UU82</strain>
    </source>
</reference>
<dbReference type="Gene3D" id="3.30.2310.40">
    <property type="match status" value="1"/>
</dbReference>
<dbReference type="GO" id="GO:0009372">
    <property type="term" value="P:quorum sensing"/>
    <property type="evidence" value="ECO:0007669"/>
    <property type="project" value="InterPro"/>
</dbReference>
<comment type="caution">
    <text evidence="1">The sequence shown here is derived from an EMBL/GenBank/DDBJ whole genome shotgun (WGS) entry which is preliminary data.</text>
</comment>
<evidence type="ECO:0000313" key="2">
    <source>
        <dbReference type="Proteomes" id="UP000603545"/>
    </source>
</evidence>
<dbReference type="GO" id="GO:0017148">
    <property type="term" value="P:negative regulation of translation"/>
    <property type="evidence" value="ECO:0007669"/>
    <property type="project" value="InterPro"/>
</dbReference>
<evidence type="ECO:0000313" key="1">
    <source>
        <dbReference type="EMBL" id="MBC8198974.1"/>
    </source>
</evidence>
<gene>
    <name evidence="1" type="ORF">H8E80_02850</name>
</gene>
<dbReference type="AlphaFoldDB" id="A0A8J6T6X4"/>
<proteinExistence type="predicted"/>
<protein>
    <submittedName>
        <fullName evidence="1">Type II toxin-antitoxin system MqsR family toxin</fullName>
    </submittedName>
</protein>
<dbReference type="Proteomes" id="UP000603545">
    <property type="component" value="Unassembled WGS sequence"/>
</dbReference>
<dbReference type="GO" id="GO:0044010">
    <property type="term" value="P:single-species biofilm formation"/>
    <property type="evidence" value="ECO:0007669"/>
    <property type="project" value="InterPro"/>
</dbReference>
<dbReference type="Pfam" id="PF15723">
    <property type="entry name" value="MqsR_toxin"/>
    <property type="match status" value="1"/>
</dbReference>
<name>A0A8J6T6X4_9BACT</name>
<dbReference type="InterPro" id="IPR031451">
    <property type="entry name" value="MqsR_toxin"/>
</dbReference>
<organism evidence="1 2">
    <name type="scientific">Candidatus Desulfaltia bathyphila</name>
    <dbReference type="NCBI Taxonomy" id="2841697"/>
    <lineage>
        <taxon>Bacteria</taxon>
        <taxon>Pseudomonadati</taxon>
        <taxon>Thermodesulfobacteriota</taxon>
        <taxon>Desulfobacteria</taxon>
        <taxon>Desulfobacterales</taxon>
        <taxon>Desulfobacterales incertae sedis</taxon>
        <taxon>Candidatus Desulfaltia</taxon>
    </lineage>
</organism>
<dbReference type="EMBL" id="JACNLL010000029">
    <property type="protein sequence ID" value="MBC8198974.1"/>
    <property type="molecule type" value="Genomic_DNA"/>
</dbReference>
<sequence>MIRDKAYYSKRQIRNLILTGNVQITEQARISAQNDFGWDFNDICNAISALPIKACYKSETRFNNPHIWVDYYRVYGLKGENVYTHFYVDSDNLIIDSFKEI</sequence>
<accession>A0A8J6T6X4</accession>
<dbReference type="InterPro" id="IPR038493">
    <property type="entry name" value="MqsR_sf"/>
</dbReference>